<evidence type="ECO:0000259" key="3">
    <source>
        <dbReference type="Pfam" id="PF12770"/>
    </source>
</evidence>
<protein>
    <recommendedName>
        <fullName evidence="3">CHAT domain-containing protein</fullName>
    </recommendedName>
</protein>
<dbReference type="GO" id="GO:0042802">
    <property type="term" value="F:identical protein binding"/>
    <property type="evidence" value="ECO:0007669"/>
    <property type="project" value="InterPro"/>
</dbReference>
<evidence type="ECO:0000313" key="5">
    <source>
        <dbReference type="Proteomes" id="UP000221024"/>
    </source>
</evidence>
<gene>
    <name evidence="4" type="ORF">CRI93_03260</name>
</gene>
<keyword evidence="2" id="KW-1133">Transmembrane helix</keyword>
<keyword evidence="1" id="KW-0802">TPR repeat</keyword>
<dbReference type="PANTHER" id="PTHR10098">
    <property type="entry name" value="RAPSYN-RELATED"/>
    <property type="match status" value="1"/>
</dbReference>
<dbReference type="InterPro" id="IPR011717">
    <property type="entry name" value="TPR-4"/>
</dbReference>
<dbReference type="Pfam" id="PF13176">
    <property type="entry name" value="TPR_7"/>
    <property type="match status" value="1"/>
</dbReference>
<dbReference type="SUPFAM" id="SSF48452">
    <property type="entry name" value="TPR-like"/>
    <property type="match status" value="2"/>
</dbReference>
<feature type="transmembrane region" description="Helical" evidence="2">
    <location>
        <begin position="916"/>
        <end position="936"/>
    </location>
</feature>
<dbReference type="InterPro" id="IPR011990">
    <property type="entry name" value="TPR-like_helical_dom_sf"/>
</dbReference>
<dbReference type="OrthoDB" id="1489296at2"/>
<dbReference type="Gene3D" id="1.25.40.10">
    <property type="entry name" value="Tetratricopeptide repeat domain"/>
    <property type="match status" value="2"/>
</dbReference>
<keyword evidence="2" id="KW-0472">Membrane</keyword>
<dbReference type="Pfam" id="PF13424">
    <property type="entry name" value="TPR_12"/>
    <property type="match status" value="1"/>
</dbReference>
<feature type="transmembrane region" description="Helical" evidence="2">
    <location>
        <begin position="21"/>
        <end position="44"/>
    </location>
</feature>
<dbReference type="InterPro" id="IPR019734">
    <property type="entry name" value="TPR_rpt"/>
</dbReference>
<feature type="repeat" description="TPR" evidence="1">
    <location>
        <begin position="149"/>
        <end position="182"/>
    </location>
</feature>
<keyword evidence="5" id="KW-1185">Reference proteome</keyword>
<feature type="domain" description="CHAT" evidence="3">
    <location>
        <begin position="600"/>
        <end position="903"/>
    </location>
</feature>
<dbReference type="Pfam" id="PF12770">
    <property type="entry name" value="CHAT"/>
    <property type="match status" value="1"/>
</dbReference>
<comment type="caution">
    <text evidence="4">The sequence shown here is derived from an EMBL/GenBank/DDBJ whole genome shotgun (WGS) entry which is preliminary data.</text>
</comment>
<accession>A0A2H3NS27</accession>
<dbReference type="PANTHER" id="PTHR10098:SF108">
    <property type="entry name" value="TETRATRICOPEPTIDE REPEAT PROTEIN 28"/>
    <property type="match status" value="1"/>
</dbReference>
<dbReference type="Pfam" id="PF07721">
    <property type="entry name" value="TPR_4"/>
    <property type="match status" value="2"/>
</dbReference>
<dbReference type="InterPro" id="IPR024983">
    <property type="entry name" value="CHAT_dom"/>
</dbReference>
<dbReference type="AlphaFoldDB" id="A0A2H3NS27"/>
<sequence length="941" mass="104309">MYVLSMNKHSLFHALRRLYAYAPFWGIPFIVGVCLAACVAAPLYGQSPDSASCDNLLERSDSLSTRSFTSAWYGDTDAIAPRLDARYAVLKRAELQCNGDAKAEAIAEKAYVEAQRRDFAAMTSTFSTFFEQYGQTPTDTSTITKTGFRSVHHYYAFLHYHTGDLAEAAQGYIRALEVTPEENITQRINLTESLALMYQRMRDRDAAMRAYQRALNWTEQLDSETDTYRRMRALLLFGLAGMQAELEAEDNPDVWRSVAANLRESLDLVSDPGTVFQANRLSALGEAHANLGDIDTALSLSTKALAEARVAESDRTLAFLQHVHGSILMMDGQFDAAEPYLRRAVEAQPERRYEDRRRVLQRIGILYERRGDLSAAASYYQQAIETVEDYRSGLRATEWAAAAFGGWQTAYRGLARVQLLQNNPEDALQTLERTRARHLADLRLEADVAHAMAPEQRVRYDSLTQVLQAVRSERSRTDSPVRAIQLRRRETEVIATRQGLLNLPEATTAPLSTIQDTLAAQNRVAVSYMLDEGEERFGRAAQSHAFVITPDTVHAVPLDIDESTLNEKMAAVSPWLASGQEDARPSTGGIGSTQVDLHALHDVYQAVIAPVAPHLPKDASLTVIPDGALFRLPIAMLVSEAPQSRYDYASARFLVEDYPLSRQLSLSSLTDGSETQRRPLDIAALGRSEFGEVMLGSLLAEAVRPRSIQGTRGRVGYHLPPLPGVERELRSVADLFRNGRMLLNDEATPKALNDLMGEATILHLSSHALASPQLPLQNAFVLSPSNTADSTDSGLLYLHQLQGQFASIPLVNLSGCETAQGAFHEGEGMRSLQYAFRAVGARATLSNLWPIDDDAAVTLNESFYDHVRRGMPKDAALQQAQLQYRRMHPDQSPFFWAGTMLHGSPAPLAVSGPPRWWRYAGALVLFGMITLGAYGWRRRTA</sequence>
<dbReference type="Proteomes" id="UP000221024">
    <property type="component" value="Unassembled WGS sequence"/>
</dbReference>
<dbReference type="PROSITE" id="PS50005">
    <property type="entry name" value="TPR"/>
    <property type="match status" value="2"/>
</dbReference>
<keyword evidence="2" id="KW-0812">Transmembrane</keyword>
<evidence type="ECO:0000256" key="2">
    <source>
        <dbReference type="SAM" id="Phobius"/>
    </source>
</evidence>
<organism evidence="4 5">
    <name type="scientific">Longimonas halophila</name>
    <dbReference type="NCBI Taxonomy" id="1469170"/>
    <lineage>
        <taxon>Bacteria</taxon>
        <taxon>Pseudomonadati</taxon>
        <taxon>Rhodothermota</taxon>
        <taxon>Rhodothermia</taxon>
        <taxon>Rhodothermales</taxon>
        <taxon>Salisaetaceae</taxon>
        <taxon>Longimonas</taxon>
    </lineage>
</organism>
<feature type="repeat" description="TPR" evidence="1">
    <location>
        <begin position="357"/>
        <end position="390"/>
    </location>
</feature>
<reference evidence="4 5" key="1">
    <citation type="submission" date="2017-10" db="EMBL/GenBank/DDBJ databases">
        <title>Draft genome of Longimonas halophila.</title>
        <authorList>
            <person name="Goh K.M."/>
            <person name="Shamsir M.S."/>
            <person name="Lim S.W."/>
        </authorList>
    </citation>
    <scope>NUCLEOTIDE SEQUENCE [LARGE SCALE GENOMIC DNA]</scope>
    <source>
        <strain evidence="4 5">KCTC 42399</strain>
    </source>
</reference>
<evidence type="ECO:0000313" key="4">
    <source>
        <dbReference type="EMBL" id="PEN08789.1"/>
    </source>
</evidence>
<proteinExistence type="predicted"/>
<name>A0A2H3NS27_9BACT</name>
<dbReference type="EMBL" id="PDEP01000002">
    <property type="protein sequence ID" value="PEN08789.1"/>
    <property type="molecule type" value="Genomic_DNA"/>
</dbReference>
<dbReference type="SMART" id="SM00028">
    <property type="entry name" value="TPR"/>
    <property type="match status" value="5"/>
</dbReference>
<evidence type="ECO:0000256" key="1">
    <source>
        <dbReference type="PROSITE-ProRule" id="PRU00339"/>
    </source>
</evidence>